<evidence type="ECO:0000256" key="1">
    <source>
        <dbReference type="ARBA" id="ARBA00022737"/>
    </source>
</evidence>
<dbReference type="OrthoDB" id="194358at2759"/>
<dbReference type="SMART" id="SM00248">
    <property type="entry name" value="ANK"/>
    <property type="match status" value="8"/>
</dbReference>
<keyword evidence="2 3" id="KW-0040">ANK repeat</keyword>
<keyword evidence="1" id="KW-0677">Repeat</keyword>
<reference evidence="4" key="1">
    <citation type="submission" date="2019-06" db="EMBL/GenBank/DDBJ databases">
        <title>Genomics analysis of Aphanomyces spp. identifies a new class of oomycete effector associated with host adaptation.</title>
        <authorList>
            <person name="Gaulin E."/>
        </authorList>
    </citation>
    <scope>NUCLEOTIDE SEQUENCE</scope>
    <source>
        <strain evidence="4">CBS 578.67</strain>
    </source>
</reference>
<dbReference type="InterPro" id="IPR002110">
    <property type="entry name" value="Ankyrin_rpt"/>
</dbReference>
<dbReference type="InterPro" id="IPR036770">
    <property type="entry name" value="Ankyrin_rpt-contain_sf"/>
</dbReference>
<dbReference type="Pfam" id="PF12796">
    <property type="entry name" value="Ank_2"/>
    <property type="match status" value="3"/>
</dbReference>
<name>A0A6A4Y679_9STRA</name>
<dbReference type="EMBL" id="VJMH01005944">
    <property type="protein sequence ID" value="KAF0692152.1"/>
    <property type="molecule type" value="Genomic_DNA"/>
</dbReference>
<dbReference type="Gene3D" id="1.25.40.20">
    <property type="entry name" value="Ankyrin repeat-containing domain"/>
    <property type="match status" value="4"/>
</dbReference>
<feature type="repeat" description="ANK" evidence="3">
    <location>
        <begin position="27"/>
        <end position="59"/>
    </location>
</feature>
<dbReference type="SUPFAM" id="SSF48403">
    <property type="entry name" value="Ankyrin repeat"/>
    <property type="match status" value="2"/>
</dbReference>
<feature type="repeat" description="ANK" evidence="3">
    <location>
        <begin position="1020"/>
        <end position="1055"/>
    </location>
</feature>
<feature type="non-terminal residue" evidence="4">
    <location>
        <position position="1088"/>
    </location>
</feature>
<dbReference type="Pfam" id="PF00023">
    <property type="entry name" value="Ank"/>
    <property type="match status" value="1"/>
</dbReference>
<dbReference type="PANTHER" id="PTHR24198:SF165">
    <property type="entry name" value="ANKYRIN REPEAT-CONTAINING PROTEIN-RELATED"/>
    <property type="match status" value="1"/>
</dbReference>
<dbReference type="AlphaFoldDB" id="A0A6A4Y679"/>
<gene>
    <name evidence="4" type="ORF">As57867_016682</name>
</gene>
<dbReference type="PROSITE" id="PS50088">
    <property type="entry name" value="ANK_REPEAT"/>
    <property type="match status" value="4"/>
</dbReference>
<organism evidence="4">
    <name type="scientific">Aphanomyces stellatus</name>
    <dbReference type="NCBI Taxonomy" id="120398"/>
    <lineage>
        <taxon>Eukaryota</taxon>
        <taxon>Sar</taxon>
        <taxon>Stramenopiles</taxon>
        <taxon>Oomycota</taxon>
        <taxon>Saprolegniomycetes</taxon>
        <taxon>Saprolegniales</taxon>
        <taxon>Verrucalvaceae</taxon>
        <taxon>Aphanomyces</taxon>
    </lineage>
</organism>
<dbReference type="PROSITE" id="PS50297">
    <property type="entry name" value="ANK_REP_REGION"/>
    <property type="match status" value="3"/>
</dbReference>
<evidence type="ECO:0000256" key="2">
    <source>
        <dbReference type="ARBA" id="ARBA00023043"/>
    </source>
</evidence>
<sequence length="1088" mass="122049">MQSKEICEVFLDKWGTDIDVKYTCKERGYSLLHYAVKFEMESVIKGLLKEKSDVNQPDNEHQTPLMMAVSTRNARILELLLQSNAEVNFRNVKSQSALDIAVEINWSDGIHLLCLARATLDGNPKNLTNAAIQAERLFQARYPVHQMARDGDIERLQTWLSDTTAIGFGQHFHRSDKNGQVSVPCMWHVQLEARDGSLSTMELELKVEWCYSTGVYMCMGRRPGTKGTWTHVRQTKEDGSKCDKVHITLRNAPVANDVAVDLDGFVANGIWTGNFARGNDRGSFRCDVPIHPCMYCHSIVVPMAHDICSNCRSQSHSSWVGTMKNSYGNIEEKKWTILIDRSDGCESYNIQGGSISGCWKKNRIVLSYNASDLFAGEFDPETNQWKGISKDSSTLDLNIPTWPCLACQSPIPMKATLCLACSRPRQVMWRGRLGTEDVAFGVNVQLDRPNECFNLVGNGCDSGGTFIVIGTWKGSRIELTKANTTSIAHLEGEFDNESNSWNGQCNLPNKEVQFCIQIPMYVCMRCNKIPVPLAHGICLECVPSESMWRSSIRHPEKSLKVTINGNKKRTWGWGRSWDTIQVQVFRDVAAKSDRFMGFYYDDLGERACIGGWNGDRMTMRWIDFAYNLSFDCGYKTYTKELTGDVVCTLNGDEESTSNKLEISSTENGDSSKSYRIVIDHIKCSSWNCPKRVLLEGTLCFSCESAKTKGDLDFPSEQIHDVHQHLISRAHIAHIINQRDAFGMTALMYAAKYARPNIVKELLPYLHRNNLQKISSDGQTASNIAKQGNNADNSNNPSNVKWKECTVLLENHRQNNNNSFIRWKAHESFIIVKLSTPKTFLCDLAQRKQWSEVERAVKSRVSSRLLNSRHNVEGLTAAHYICRDGCGNLVENFISDPAVDWLIQDEYGNTPMAEAIKFGHGNCVLALLKAGIQPKASDLELAQSSPNAYCYQLLKDRQELLERSEWNLYCIANVLSIQAAEAHAQKQESALHAAILSNQNVDVIDRLTQDELIDVNASDILGNTPLMLAADKNSKLAEEYASLLLRKKADVDAVNLEGQTALIIATRAGDMPFVTVLLKQMADIDIGDK</sequence>
<feature type="repeat" description="ANK" evidence="3">
    <location>
        <begin position="60"/>
        <end position="92"/>
    </location>
</feature>
<proteinExistence type="predicted"/>
<comment type="caution">
    <text evidence="4">The sequence shown here is derived from an EMBL/GenBank/DDBJ whole genome shotgun (WGS) entry which is preliminary data.</text>
</comment>
<evidence type="ECO:0000313" key="4">
    <source>
        <dbReference type="EMBL" id="KAF0692152.1"/>
    </source>
</evidence>
<evidence type="ECO:0000256" key="3">
    <source>
        <dbReference type="PROSITE-ProRule" id="PRU00023"/>
    </source>
</evidence>
<protein>
    <submittedName>
        <fullName evidence="4">Uncharacterized protein</fullName>
    </submittedName>
</protein>
<dbReference type="PANTHER" id="PTHR24198">
    <property type="entry name" value="ANKYRIN REPEAT AND PROTEIN KINASE DOMAIN-CONTAINING PROTEIN"/>
    <property type="match status" value="1"/>
</dbReference>
<feature type="repeat" description="ANK" evidence="3">
    <location>
        <begin position="1056"/>
        <end position="1088"/>
    </location>
</feature>
<accession>A0A6A4Y679</accession>